<evidence type="ECO:0000313" key="1">
    <source>
        <dbReference type="EMBL" id="CAH1434208.1"/>
    </source>
</evidence>
<gene>
    <name evidence="1" type="ORF">LVIROSA_LOCUS20745</name>
</gene>
<dbReference type="GO" id="GO:0005509">
    <property type="term" value="F:calcium ion binding"/>
    <property type="evidence" value="ECO:0007669"/>
    <property type="project" value="InterPro"/>
</dbReference>
<dbReference type="InterPro" id="IPR002048">
    <property type="entry name" value="EF_hand_dom"/>
</dbReference>
<keyword evidence="2" id="KW-1185">Reference proteome</keyword>
<dbReference type="InterPro" id="IPR011992">
    <property type="entry name" value="EF-hand-dom_pair"/>
</dbReference>
<dbReference type="CDD" id="cd00051">
    <property type="entry name" value="EFh"/>
    <property type="match status" value="1"/>
</dbReference>
<name>A0AAU9NA86_9ASTR</name>
<protein>
    <recommendedName>
        <fullName evidence="3">EF-hand domain-containing protein</fullName>
    </recommendedName>
</protein>
<sequence>MVAGFCHNTTPISFSLFVPDDLHKILFTLPLSASFLHCIHHRFVSPSRLSSVDFKRDPWPKVIVDPLSAEEVAGTKHGFDLKDTSKQGKTNIAELKAELQKVGQQIPDAALQILMDAGDVDKHGYLNYEEFVVTRDDLLHFDF</sequence>
<evidence type="ECO:0008006" key="3">
    <source>
        <dbReference type="Google" id="ProtNLM"/>
    </source>
</evidence>
<dbReference type="Proteomes" id="UP001157418">
    <property type="component" value="Unassembled WGS sequence"/>
</dbReference>
<dbReference type="AlphaFoldDB" id="A0AAU9NA86"/>
<dbReference type="Gene3D" id="1.10.238.10">
    <property type="entry name" value="EF-hand"/>
    <property type="match status" value="1"/>
</dbReference>
<organism evidence="1 2">
    <name type="scientific">Lactuca virosa</name>
    <dbReference type="NCBI Taxonomy" id="75947"/>
    <lineage>
        <taxon>Eukaryota</taxon>
        <taxon>Viridiplantae</taxon>
        <taxon>Streptophyta</taxon>
        <taxon>Embryophyta</taxon>
        <taxon>Tracheophyta</taxon>
        <taxon>Spermatophyta</taxon>
        <taxon>Magnoliopsida</taxon>
        <taxon>eudicotyledons</taxon>
        <taxon>Gunneridae</taxon>
        <taxon>Pentapetalae</taxon>
        <taxon>asterids</taxon>
        <taxon>campanulids</taxon>
        <taxon>Asterales</taxon>
        <taxon>Asteraceae</taxon>
        <taxon>Cichorioideae</taxon>
        <taxon>Cichorieae</taxon>
        <taxon>Lactucinae</taxon>
        <taxon>Lactuca</taxon>
    </lineage>
</organism>
<proteinExistence type="predicted"/>
<evidence type="ECO:0000313" key="2">
    <source>
        <dbReference type="Proteomes" id="UP001157418"/>
    </source>
</evidence>
<dbReference type="SUPFAM" id="SSF47473">
    <property type="entry name" value="EF-hand"/>
    <property type="match status" value="1"/>
</dbReference>
<comment type="caution">
    <text evidence="1">The sequence shown here is derived from an EMBL/GenBank/DDBJ whole genome shotgun (WGS) entry which is preliminary data.</text>
</comment>
<reference evidence="1 2" key="1">
    <citation type="submission" date="2022-01" db="EMBL/GenBank/DDBJ databases">
        <authorList>
            <person name="Xiong W."/>
            <person name="Schranz E."/>
        </authorList>
    </citation>
    <scope>NUCLEOTIDE SEQUENCE [LARGE SCALE GENOMIC DNA]</scope>
</reference>
<dbReference type="EMBL" id="CAKMRJ010003334">
    <property type="protein sequence ID" value="CAH1434208.1"/>
    <property type="molecule type" value="Genomic_DNA"/>
</dbReference>
<accession>A0AAU9NA86</accession>